<keyword evidence="2" id="KW-0378">Hydrolase</keyword>
<comment type="caution">
    <text evidence="2">The sequence shown here is derived from an EMBL/GenBank/DDBJ whole genome shotgun (WGS) entry which is preliminary data.</text>
</comment>
<keyword evidence="3" id="KW-1185">Reference proteome</keyword>
<gene>
    <name evidence="2" type="ORF">GCM10009768_27760</name>
</gene>
<dbReference type="PANTHER" id="PTHR43433:SF5">
    <property type="entry name" value="AB HYDROLASE-1 DOMAIN-CONTAINING PROTEIN"/>
    <property type="match status" value="1"/>
</dbReference>
<evidence type="ECO:0000313" key="3">
    <source>
        <dbReference type="Proteomes" id="UP001500851"/>
    </source>
</evidence>
<dbReference type="InterPro" id="IPR050471">
    <property type="entry name" value="AB_hydrolase"/>
</dbReference>
<dbReference type="PANTHER" id="PTHR43433">
    <property type="entry name" value="HYDROLASE, ALPHA/BETA FOLD FAMILY PROTEIN"/>
    <property type="match status" value="1"/>
</dbReference>
<dbReference type="InterPro" id="IPR029058">
    <property type="entry name" value="AB_hydrolase_fold"/>
</dbReference>
<dbReference type="GO" id="GO:0016787">
    <property type="term" value="F:hydrolase activity"/>
    <property type="evidence" value="ECO:0007669"/>
    <property type="project" value="UniProtKB-KW"/>
</dbReference>
<name>A0ABN2LRG8_9MICO</name>
<accession>A0ABN2LRG8</accession>
<feature type="domain" description="AB hydrolase-1" evidence="1">
    <location>
        <begin position="28"/>
        <end position="153"/>
    </location>
</feature>
<dbReference type="InterPro" id="IPR000073">
    <property type="entry name" value="AB_hydrolase_1"/>
</dbReference>
<proteinExistence type="predicted"/>
<evidence type="ECO:0000259" key="1">
    <source>
        <dbReference type="Pfam" id="PF00561"/>
    </source>
</evidence>
<dbReference type="RefSeq" id="WP_344033160.1">
    <property type="nucleotide sequence ID" value="NZ_BAAAOB010000004.1"/>
</dbReference>
<dbReference type="Pfam" id="PF00561">
    <property type="entry name" value="Abhydrolase_1"/>
    <property type="match status" value="1"/>
</dbReference>
<evidence type="ECO:0000313" key="2">
    <source>
        <dbReference type="EMBL" id="GAA1797236.1"/>
    </source>
</evidence>
<protein>
    <submittedName>
        <fullName evidence="2">Alpha/beta hydrolase</fullName>
    </submittedName>
</protein>
<dbReference type="SUPFAM" id="SSF53474">
    <property type="entry name" value="alpha/beta-Hydrolases"/>
    <property type="match status" value="1"/>
</dbReference>
<dbReference type="EMBL" id="BAAAOB010000004">
    <property type="protein sequence ID" value="GAA1797236.1"/>
    <property type="molecule type" value="Genomic_DNA"/>
</dbReference>
<dbReference type="Gene3D" id="3.40.50.1820">
    <property type="entry name" value="alpha/beta hydrolase"/>
    <property type="match status" value="1"/>
</dbReference>
<dbReference type="Proteomes" id="UP001500851">
    <property type="component" value="Unassembled WGS sequence"/>
</dbReference>
<reference evidence="2 3" key="1">
    <citation type="journal article" date="2019" name="Int. J. Syst. Evol. Microbiol.">
        <title>The Global Catalogue of Microorganisms (GCM) 10K type strain sequencing project: providing services to taxonomists for standard genome sequencing and annotation.</title>
        <authorList>
            <consortium name="The Broad Institute Genomics Platform"/>
            <consortium name="The Broad Institute Genome Sequencing Center for Infectious Disease"/>
            <person name="Wu L."/>
            <person name="Ma J."/>
        </authorList>
    </citation>
    <scope>NUCLEOTIDE SEQUENCE [LARGE SCALE GENOMIC DNA]</scope>
    <source>
        <strain evidence="2 3">JCM 14736</strain>
    </source>
</reference>
<organism evidence="2 3">
    <name type="scientific">Leucobacter iarius</name>
    <dbReference type="NCBI Taxonomy" id="333963"/>
    <lineage>
        <taxon>Bacteria</taxon>
        <taxon>Bacillati</taxon>
        <taxon>Actinomycetota</taxon>
        <taxon>Actinomycetes</taxon>
        <taxon>Micrococcales</taxon>
        <taxon>Microbacteriaceae</taxon>
        <taxon>Leucobacter</taxon>
    </lineage>
</organism>
<sequence length="286" mass="30744">MDGYGKRIGTAKVPGAELHYELRGSGRPLLLIPGASGDAGMYERAAAALSGEYTVITYDRRGNSRSAVAGGLGPTDIDQQADDAAALIETVGLGPALVFGNSSGATIAMDLCLRHPDVLRAVIAHEPPKIGTLPDRDAFLRGLQDRMEAAVARGGYPEAVQDFHGWLVGDDSDVPEPEGLRERVRGNGEQWVRHELGVLDRYDAPDELIDARRTPLLIGIGTVGGTEQHTELLGIYRESLRRIADRYRADFAEFSGAHVPYETIPEVFAAEVTAAFRALESAETPV</sequence>